<gene>
    <name evidence="3" type="ORF">SAMN04488128_1021395</name>
</gene>
<accession>A0A1T4RQ91</accession>
<evidence type="ECO:0008006" key="5">
    <source>
        <dbReference type="Google" id="ProtNLM"/>
    </source>
</evidence>
<dbReference type="STRING" id="634771.SAMN04488128_1021395"/>
<evidence type="ECO:0000259" key="1">
    <source>
        <dbReference type="Pfam" id="PF01738"/>
    </source>
</evidence>
<dbReference type="SUPFAM" id="SSF53474">
    <property type="entry name" value="alpha/beta-Hydrolases"/>
    <property type="match status" value="1"/>
</dbReference>
<dbReference type="AlphaFoldDB" id="A0A1T4RQ91"/>
<feature type="domain" description="Serine aminopeptidase S33" evidence="2">
    <location>
        <begin position="97"/>
        <end position="207"/>
    </location>
</feature>
<organism evidence="3 4">
    <name type="scientific">Chitinophaga eiseniae</name>
    <dbReference type="NCBI Taxonomy" id="634771"/>
    <lineage>
        <taxon>Bacteria</taxon>
        <taxon>Pseudomonadati</taxon>
        <taxon>Bacteroidota</taxon>
        <taxon>Chitinophagia</taxon>
        <taxon>Chitinophagales</taxon>
        <taxon>Chitinophagaceae</taxon>
        <taxon>Chitinophaga</taxon>
    </lineage>
</organism>
<name>A0A1T4RQ91_9BACT</name>
<dbReference type="Gene3D" id="3.40.50.1820">
    <property type="entry name" value="alpha/beta hydrolase"/>
    <property type="match status" value="1"/>
</dbReference>
<evidence type="ECO:0000259" key="2">
    <source>
        <dbReference type="Pfam" id="PF12146"/>
    </source>
</evidence>
<sequence length="314" mass="36021">MRRFFKRALYTLLFFMLVFNCITAFHAYKFTHFSENNRHRNKRPEEMNIGEKLNIIFFGVRLSKSITSARPSIPYDTVQLLTASGLHLEGWWMPVPQAKGTVILFHGYGGNKGSHLPEAYWFRQLGYNTFLIDFRGHGNSDGTACTIGYKEAEDVKLAWDYARSRSDRPVSLWGMSMGAAAIMKAVPEYHLTPQKIILESPFATLLDAVKSRMRAVHLPATPFSQLLTFWGGLELGFWGFSHNPQDYARQINVPVLYCWGQQDIRVTPDETQRVFRQLATSKKQLHIFKDAGHQSFCQKDGAVWKQLVKAFMAQ</sequence>
<proteinExistence type="predicted"/>
<reference evidence="4" key="1">
    <citation type="submission" date="2017-02" db="EMBL/GenBank/DDBJ databases">
        <authorList>
            <person name="Varghese N."/>
            <person name="Submissions S."/>
        </authorList>
    </citation>
    <scope>NUCLEOTIDE SEQUENCE [LARGE SCALE GENOMIC DNA]</scope>
    <source>
        <strain evidence="4">DSM 22224</strain>
    </source>
</reference>
<protein>
    <recommendedName>
        <fullName evidence="5">Serine aminopeptidase S33 domain-containing protein</fullName>
    </recommendedName>
</protein>
<dbReference type="GO" id="GO:0016787">
    <property type="term" value="F:hydrolase activity"/>
    <property type="evidence" value="ECO:0007669"/>
    <property type="project" value="InterPro"/>
</dbReference>
<dbReference type="InterPro" id="IPR002925">
    <property type="entry name" value="Dienelactn_hydro"/>
</dbReference>
<evidence type="ECO:0000313" key="3">
    <source>
        <dbReference type="EMBL" id="SKA18112.1"/>
    </source>
</evidence>
<dbReference type="InterPro" id="IPR052920">
    <property type="entry name" value="DNA-binding_regulatory"/>
</dbReference>
<dbReference type="EMBL" id="FUWZ01000002">
    <property type="protein sequence ID" value="SKA18112.1"/>
    <property type="molecule type" value="Genomic_DNA"/>
</dbReference>
<dbReference type="RefSeq" id="WP_078669864.1">
    <property type="nucleotide sequence ID" value="NZ_FUWZ01000002.1"/>
</dbReference>
<dbReference type="Pfam" id="PF12146">
    <property type="entry name" value="Hydrolase_4"/>
    <property type="match status" value="1"/>
</dbReference>
<dbReference type="Proteomes" id="UP000190367">
    <property type="component" value="Unassembled WGS sequence"/>
</dbReference>
<evidence type="ECO:0000313" key="4">
    <source>
        <dbReference type="Proteomes" id="UP000190367"/>
    </source>
</evidence>
<dbReference type="PANTHER" id="PTHR43358:SF4">
    <property type="entry name" value="ALPHA_BETA HYDROLASE FOLD-1 DOMAIN-CONTAINING PROTEIN"/>
    <property type="match status" value="1"/>
</dbReference>
<dbReference type="PANTHER" id="PTHR43358">
    <property type="entry name" value="ALPHA/BETA-HYDROLASE"/>
    <property type="match status" value="1"/>
</dbReference>
<dbReference type="InterPro" id="IPR029058">
    <property type="entry name" value="AB_hydrolase_fold"/>
</dbReference>
<dbReference type="OrthoDB" id="9777090at2"/>
<keyword evidence="4" id="KW-1185">Reference proteome</keyword>
<feature type="domain" description="Dienelactone hydrolase" evidence="1">
    <location>
        <begin position="236"/>
        <end position="300"/>
    </location>
</feature>
<dbReference type="Pfam" id="PF01738">
    <property type="entry name" value="DLH"/>
    <property type="match status" value="1"/>
</dbReference>
<dbReference type="InterPro" id="IPR022742">
    <property type="entry name" value="Hydrolase_4"/>
</dbReference>